<gene>
    <name evidence="2" type="ORF">B296_00019701</name>
</gene>
<comment type="caution">
    <text evidence="2">The sequence shown here is derived from an EMBL/GenBank/DDBJ whole genome shotgun (WGS) entry which is preliminary data.</text>
</comment>
<dbReference type="Proteomes" id="UP000287651">
    <property type="component" value="Unassembled WGS sequence"/>
</dbReference>
<dbReference type="AlphaFoldDB" id="A0A426XUM4"/>
<feature type="region of interest" description="Disordered" evidence="1">
    <location>
        <begin position="1"/>
        <end position="56"/>
    </location>
</feature>
<evidence type="ECO:0000256" key="1">
    <source>
        <dbReference type="SAM" id="MobiDB-lite"/>
    </source>
</evidence>
<dbReference type="EMBL" id="AMZH03017296">
    <property type="protein sequence ID" value="RRT43208.1"/>
    <property type="molecule type" value="Genomic_DNA"/>
</dbReference>
<protein>
    <submittedName>
        <fullName evidence="2">Uncharacterized protein</fullName>
    </submittedName>
</protein>
<organism evidence="2 3">
    <name type="scientific">Ensete ventricosum</name>
    <name type="common">Abyssinian banana</name>
    <name type="synonym">Musa ensete</name>
    <dbReference type="NCBI Taxonomy" id="4639"/>
    <lineage>
        <taxon>Eukaryota</taxon>
        <taxon>Viridiplantae</taxon>
        <taxon>Streptophyta</taxon>
        <taxon>Embryophyta</taxon>
        <taxon>Tracheophyta</taxon>
        <taxon>Spermatophyta</taxon>
        <taxon>Magnoliopsida</taxon>
        <taxon>Liliopsida</taxon>
        <taxon>Zingiberales</taxon>
        <taxon>Musaceae</taxon>
        <taxon>Ensete</taxon>
    </lineage>
</organism>
<reference evidence="2 3" key="1">
    <citation type="journal article" date="2014" name="Agronomy (Basel)">
        <title>A Draft Genome Sequence for Ensete ventricosum, the Drought-Tolerant Tree Against Hunger.</title>
        <authorList>
            <person name="Harrison J."/>
            <person name="Moore K.A."/>
            <person name="Paszkiewicz K."/>
            <person name="Jones T."/>
            <person name="Grant M."/>
            <person name="Ambacheew D."/>
            <person name="Muzemil S."/>
            <person name="Studholme D.J."/>
        </authorList>
    </citation>
    <scope>NUCLEOTIDE SEQUENCE [LARGE SCALE GENOMIC DNA]</scope>
</reference>
<evidence type="ECO:0000313" key="3">
    <source>
        <dbReference type="Proteomes" id="UP000287651"/>
    </source>
</evidence>
<proteinExistence type="predicted"/>
<feature type="compositionally biased region" description="Basic residues" evidence="1">
    <location>
        <begin position="33"/>
        <end position="43"/>
    </location>
</feature>
<evidence type="ECO:0000313" key="2">
    <source>
        <dbReference type="EMBL" id="RRT43208.1"/>
    </source>
</evidence>
<accession>A0A426XUM4</accession>
<sequence>MGQGGATVSGGGRGWSPRKGEGAAGPALGRQVAKGKRQTKISRKQPLAGPVPWRGEPGLPVALKARLPPRAVRSAASAPARIGRRCWKNNKTKRSLNLRCLLKKIEEGFKNWGTKT</sequence>
<name>A0A426XUM4_ENSVE</name>
<feature type="compositionally biased region" description="Gly residues" evidence="1">
    <location>
        <begin position="1"/>
        <end position="14"/>
    </location>
</feature>